<dbReference type="Pfam" id="PF01424">
    <property type="entry name" value="R3H"/>
    <property type="match status" value="1"/>
</dbReference>
<evidence type="ECO:0000256" key="3">
    <source>
        <dbReference type="ARBA" id="ARBA00022960"/>
    </source>
</evidence>
<dbReference type="OrthoDB" id="9794483at2"/>
<dbReference type="SMART" id="SM01245">
    <property type="entry name" value="Jag_N"/>
    <property type="match status" value="1"/>
</dbReference>
<evidence type="ECO:0000313" key="8">
    <source>
        <dbReference type="EMBL" id="KXG44789.1"/>
    </source>
</evidence>
<protein>
    <recommendedName>
        <fullName evidence="6">RNA-binding protein KhpB</fullName>
    </recommendedName>
    <alternativeName>
        <fullName evidence="6">RNA-binding protein EloR</fullName>
    </alternativeName>
</protein>
<dbReference type="SUPFAM" id="SSF82708">
    <property type="entry name" value="R3H domain"/>
    <property type="match status" value="1"/>
</dbReference>
<dbReference type="SMART" id="SM00393">
    <property type="entry name" value="R3H"/>
    <property type="match status" value="1"/>
</dbReference>
<dbReference type="CDD" id="cd02644">
    <property type="entry name" value="R3H_jag"/>
    <property type="match status" value="1"/>
</dbReference>
<dbReference type="Pfam" id="PF13083">
    <property type="entry name" value="KH_KhpA-B"/>
    <property type="match status" value="1"/>
</dbReference>
<evidence type="ECO:0000256" key="2">
    <source>
        <dbReference type="ARBA" id="ARBA00022884"/>
    </source>
</evidence>
<dbReference type="PROSITE" id="PS51061">
    <property type="entry name" value="R3H"/>
    <property type="match status" value="1"/>
</dbReference>
<comment type="subunit">
    <text evidence="6">Forms a complex with KhpA.</text>
</comment>
<keyword evidence="9" id="KW-1185">Reference proteome</keyword>
<dbReference type="Gene3D" id="3.30.300.20">
    <property type="match status" value="1"/>
</dbReference>
<dbReference type="InterPro" id="IPR001374">
    <property type="entry name" value="R3H_dom"/>
</dbReference>
<evidence type="ECO:0000256" key="4">
    <source>
        <dbReference type="ARBA" id="ARBA00023186"/>
    </source>
</evidence>
<comment type="caution">
    <text evidence="8">The sequence shown here is derived from an EMBL/GenBank/DDBJ whole genome shotgun (WGS) entry which is preliminary data.</text>
</comment>
<dbReference type="GO" id="GO:0005737">
    <property type="term" value="C:cytoplasm"/>
    <property type="evidence" value="ECO:0007669"/>
    <property type="project" value="UniProtKB-SubCell"/>
</dbReference>
<organism evidence="8 9">
    <name type="scientific">Tepidibacillus decaturensis</name>
    <dbReference type="NCBI Taxonomy" id="1413211"/>
    <lineage>
        <taxon>Bacteria</taxon>
        <taxon>Bacillati</taxon>
        <taxon>Bacillota</taxon>
        <taxon>Bacilli</taxon>
        <taxon>Bacillales</taxon>
        <taxon>Bacillaceae</taxon>
        <taxon>Tepidibacillus</taxon>
    </lineage>
</organism>
<feature type="domain" description="R3H" evidence="7">
    <location>
        <begin position="143"/>
        <end position="208"/>
    </location>
</feature>
<comment type="similarity">
    <text evidence="6">Belongs to the KhpB RNA-binding protein family.</text>
</comment>
<keyword evidence="3 6" id="KW-0133">Cell shape</keyword>
<dbReference type="InterPro" id="IPR036867">
    <property type="entry name" value="R3H_dom_sf"/>
</dbReference>
<comment type="caution">
    <text evidence="6">Lacks conserved residue(s) required for the propagation of feature annotation.</text>
</comment>
<dbReference type="HAMAP" id="MF_00867">
    <property type="entry name" value="KhpB"/>
    <property type="match status" value="1"/>
</dbReference>
<dbReference type="STRING" id="1413211.U473_12720"/>
<dbReference type="InterPro" id="IPR032782">
    <property type="entry name" value="KhpB_N"/>
</dbReference>
<sequence>MEKVIATGKTVEEAVQSALRQLGTTEDRVKVKVLEQPSKKLFGLIGKNAVVEVELFPEQVDPLEEAKKFLFDVFKSMNLKVQIEQFNQADYTVLNFVGKDLGILIGRRGQTLDSLQYLVNIVANRKVDHNRLRIVLDAENYRSRRKATLEELANRLAEKVIRTGKEVVLEPMTPSERKIIHTKLQDHPKVQTYSQGEEPNRKVVITRK</sequence>
<keyword evidence="4 6" id="KW-0143">Chaperone</keyword>
<dbReference type="CDD" id="cd02414">
    <property type="entry name" value="KH-II_Jag"/>
    <property type="match status" value="1"/>
</dbReference>
<dbReference type="GO" id="GO:0003677">
    <property type="term" value="F:DNA binding"/>
    <property type="evidence" value="ECO:0007669"/>
    <property type="project" value="UniProtKB-KW"/>
</dbReference>
<dbReference type="InterPro" id="IPR039247">
    <property type="entry name" value="KhpB"/>
</dbReference>
<comment type="domain">
    <text evidence="6">Has an N-terminal Jag-N domain and 2 RNA-binding domains (KH and R3H).</text>
</comment>
<dbReference type="Proteomes" id="UP000070352">
    <property type="component" value="Unassembled WGS sequence"/>
</dbReference>
<dbReference type="AlphaFoldDB" id="A0A135L777"/>
<dbReference type="InterPro" id="IPR015946">
    <property type="entry name" value="KH_dom-like_a/b"/>
</dbReference>
<dbReference type="Gene3D" id="3.30.30.80">
    <property type="entry name" value="probable RNA-binding protein from clostridium symbiosum atcc 14940"/>
    <property type="match status" value="1"/>
</dbReference>
<evidence type="ECO:0000313" key="9">
    <source>
        <dbReference type="Proteomes" id="UP000070352"/>
    </source>
</evidence>
<gene>
    <name evidence="6" type="primary">khpB</name>
    <name evidence="6" type="synonym">eloR</name>
    <name evidence="8" type="ORF">U473_12720</name>
</gene>
<dbReference type="EMBL" id="LSKU01000001">
    <property type="protein sequence ID" value="KXG44789.1"/>
    <property type="molecule type" value="Genomic_DNA"/>
</dbReference>
<proteinExistence type="inferred from homology"/>
<dbReference type="GO" id="GO:0071555">
    <property type="term" value="P:cell wall organization"/>
    <property type="evidence" value="ECO:0007669"/>
    <property type="project" value="UniProtKB-KW"/>
</dbReference>
<evidence type="ECO:0000256" key="1">
    <source>
        <dbReference type="ARBA" id="ARBA00022490"/>
    </source>
</evidence>
<dbReference type="RefSeq" id="WP_068726944.1">
    <property type="nucleotide sequence ID" value="NZ_LSKU01000001.1"/>
</dbReference>
<dbReference type="NCBIfam" id="NF041568">
    <property type="entry name" value="Jag_EloR"/>
    <property type="match status" value="1"/>
</dbReference>
<reference evidence="8 9" key="1">
    <citation type="submission" date="2016-02" db="EMBL/GenBank/DDBJ databases">
        <title>Draft Genome for Tepidibacillus decaturensis nov. sp. Strain Z9, an Anaerobic, Moderately Thermophilic and Heterotrophic Bacterium from Deep Subsurface of the Illinois Basin, USA.</title>
        <authorList>
            <person name="Dong Y."/>
            <person name="Chang J.Y."/>
            <person name="Sanford R."/>
            <person name="Fouke B.W."/>
        </authorList>
    </citation>
    <scope>NUCLEOTIDE SEQUENCE [LARGE SCALE GENOMIC DNA]</scope>
    <source>
        <strain evidence="8 9">Z9</strain>
    </source>
</reference>
<dbReference type="InterPro" id="IPR038247">
    <property type="entry name" value="Jag_N_dom_sf"/>
</dbReference>
<keyword evidence="2 6" id="KW-0694">RNA-binding</keyword>
<dbReference type="InterPro" id="IPR038008">
    <property type="entry name" value="Jag_KH"/>
</dbReference>
<dbReference type="GO" id="GO:0009252">
    <property type="term" value="P:peptidoglycan biosynthetic process"/>
    <property type="evidence" value="ECO:0007669"/>
    <property type="project" value="UniProtKB-UniRule"/>
</dbReference>
<comment type="subcellular location">
    <subcellularLocation>
        <location evidence="6">Cytoplasm</location>
    </subcellularLocation>
</comment>
<comment type="function">
    <text evidence="6">A probable RNA chaperone. Forms a complex with KhpA which binds to cellular RNA and controls its expression. Plays a role in peptidoglycan (PG) homeostasis and cell length regulation.</text>
</comment>
<keyword evidence="5 6" id="KW-0961">Cell wall biogenesis/degradation</keyword>
<dbReference type="GO" id="GO:0008360">
    <property type="term" value="P:regulation of cell shape"/>
    <property type="evidence" value="ECO:0007669"/>
    <property type="project" value="UniProtKB-KW"/>
</dbReference>
<evidence type="ECO:0000256" key="5">
    <source>
        <dbReference type="ARBA" id="ARBA00023316"/>
    </source>
</evidence>
<dbReference type="Pfam" id="PF14804">
    <property type="entry name" value="Jag_N"/>
    <property type="match status" value="1"/>
</dbReference>
<dbReference type="InterPro" id="IPR034079">
    <property type="entry name" value="R3H_KhpB"/>
</dbReference>
<dbReference type="GO" id="GO:0003723">
    <property type="term" value="F:RNA binding"/>
    <property type="evidence" value="ECO:0007669"/>
    <property type="project" value="UniProtKB-UniRule"/>
</dbReference>
<name>A0A135L777_9BACI</name>
<evidence type="ECO:0000259" key="7">
    <source>
        <dbReference type="PROSITE" id="PS51061"/>
    </source>
</evidence>
<dbReference type="PANTHER" id="PTHR35800">
    <property type="entry name" value="PROTEIN JAG"/>
    <property type="match status" value="1"/>
</dbReference>
<dbReference type="PANTHER" id="PTHR35800:SF1">
    <property type="entry name" value="RNA-BINDING PROTEIN KHPB"/>
    <property type="match status" value="1"/>
</dbReference>
<accession>A0A135L777</accession>
<keyword evidence="8" id="KW-0238">DNA-binding</keyword>
<dbReference type="Gene3D" id="3.30.1370.50">
    <property type="entry name" value="R3H-like domain"/>
    <property type="match status" value="1"/>
</dbReference>
<evidence type="ECO:0000256" key="6">
    <source>
        <dbReference type="HAMAP-Rule" id="MF_00867"/>
    </source>
</evidence>
<keyword evidence="1 6" id="KW-0963">Cytoplasm</keyword>